<dbReference type="Gene3D" id="2.60.40.1120">
    <property type="entry name" value="Carboxypeptidase-like, regulatory domain"/>
    <property type="match status" value="1"/>
</dbReference>
<comment type="subcellular location">
    <subcellularLocation>
        <location evidence="1">Cell outer membrane</location>
        <topology evidence="1">Multi-pass membrane protein</topology>
    </subcellularLocation>
</comment>
<evidence type="ECO:0000313" key="4">
    <source>
        <dbReference type="Proteomes" id="UP001589590"/>
    </source>
</evidence>
<keyword evidence="1" id="KW-1134">Transmembrane beta strand</keyword>
<evidence type="ECO:0000256" key="1">
    <source>
        <dbReference type="PROSITE-ProRule" id="PRU01360"/>
    </source>
</evidence>
<name>A0ABV5H3F9_9FLAO</name>
<dbReference type="PROSITE" id="PS52016">
    <property type="entry name" value="TONB_DEPENDENT_REC_3"/>
    <property type="match status" value="1"/>
</dbReference>
<dbReference type="Pfam" id="PF07715">
    <property type="entry name" value="Plug"/>
    <property type="match status" value="1"/>
</dbReference>
<evidence type="ECO:0000259" key="2">
    <source>
        <dbReference type="Pfam" id="PF07715"/>
    </source>
</evidence>
<comment type="caution">
    <text evidence="3">The sequence shown here is derived from an EMBL/GenBank/DDBJ whole genome shotgun (WGS) entry which is preliminary data.</text>
</comment>
<dbReference type="InterPro" id="IPR037066">
    <property type="entry name" value="Plug_dom_sf"/>
</dbReference>
<keyword evidence="1" id="KW-0812">Transmembrane</keyword>
<comment type="similarity">
    <text evidence="1">Belongs to the TonB-dependent receptor family.</text>
</comment>
<dbReference type="RefSeq" id="WP_290270105.1">
    <property type="nucleotide sequence ID" value="NZ_JAUFQP010000010.1"/>
</dbReference>
<dbReference type="SUPFAM" id="SSF49464">
    <property type="entry name" value="Carboxypeptidase regulatory domain-like"/>
    <property type="match status" value="1"/>
</dbReference>
<accession>A0ABV5H3F9</accession>
<dbReference type="InterPro" id="IPR023997">
    <property type="entry name" value="TonB-dep_OMP_SusC/RagA_CS"/>
</dbReference>
<keyword evidence="1" id="KW-0472">Membrane</keyword>
<dbReference type="Gene3D" id="3.55.50.30">
    <property type="match status" value="1"/>
</dbReference>
<dbReference type="Gene3D" id="2.170.130.10">
    <property type="entry name" value="TonB-dependent receptor, plug domain"/>
    <property type="match status" value="1"/>
</dbReference>
<keyword evidence="4" id="KW-1185">Reference proteome</keyword>
<proteinExistence type="inferred from homology"/>
<reference evidence="3 4" key="1">
    <citation type="submission" date="2024-09" db="EMBL/GenBank/DDBJ databases">
        <authorList>
            <person name="Sun Q."/>
            <person name="Mori K."/>
        </authorList>
    </citation>
    <scope>NUCLEOTIDE SEQUENCE [LARGE SCALE GENOMIC DNA]</scope>
    <source>
        <strain evidence="3 4">CECT 8300</strain>
    </source>
</reference>
<organism evidence="3 4">
    <name type="scientific">Algibacter miyuki</name>
    <dbReference type="NCBI Taxonomy" id="1306933"/>
    <lineage>
        <taxon>Bacteria</taxon>
        <taxon>Pseudomonadati</taxon>
        <taxon>Bacteroidota</taxon>
        <taxon>Flavobacteriia</taxon>
        <taxon>Flavobacteriales</taxon>
        <taxon>Flavobacteriaceae</taxon>
        <taxon>Algibacter</taxon>
    </lineage>
</organism>
<keyword evidence="1" id="KW-0998">Cell outer membrane</keyword>
<dbReference type="InterPro" id="IPR012910">
    <property type="entry name" value="Plug_dom"/>
</dbReference>
<keyword evidence="1" id="KW-0813">Transport</keyword>
<dbReference type="Pfam" id="PF13715">
    <property type="entry name" value="CarbopepD_reg_2"/>
    <property type="match status" value="1"/>
</dbReference>
<evidence type="ECO:0000313" key="3">
    <source>
        <dbReference type="EMBL" id="MFB9106291.1"/>
    </source>
</evidence>
<dbReference type="NCBIfam" id="TIGR04056">
    <property type="entry name" value="OMP_RagA_SusC"/>
    <property type="match status" value="1"/>
</dbReference>
<gene>
    <name evidence="3" type="ORF">ACFFU1_15405</name>
</gene>
<feature type="domain" description="TonB-dependent receptor plug" evidence="2">
    <location>
        <begin position="228"/>
        <end position="336"/>
    </location>
</feature>
<dbReference type="EMBL" id="JBHMFA010000017">
    <property type="protein sequence ID" value="MFB9106291.1"/>
    <property type="molecule type" value="Genomic_DNA"/>
</dbReference>
<dbReference type="InterPro" id="IPR023996">
    <property type="entry name" value="TonB-dep_OMP_SusC/RagA"/>
</dbReference>
<protein>
    <submittedName>
        <fullName evidence="3">SusC/RagA family TonB-linked outer membrane protein</fullName>
    </submittedName>
</protein>
<dbReference type="NCBIfam" id="TIGR04057">
    <property type="entry name" value="SusC_RagA_signa"/>
    <property type="match status" value="1"/>
</dbReference>
<sequence length="1140" mass="127639">MKQKLFDFNFEYKIRDSIKKSVKCFAVFLLINVCYAFTDSYSQTKTFNIQFKDVSLKKVISEIEKQSEFVIIYDDEVWGLLNKRVRNFEVKNKNIREVLNKILSVDEFAYTINDRQVVIHKREGKPLEVTEAPVLQTRTISGTILDEGGMPVPGVNILVVGTKRGTQTDFDGLYNIKADKGEVIEFSFVGMETQRVTVVDKDVINLTLKEDAAALDEVVVVAFGEQKKESVVASITTIKPSELKIPSSNLTTALAGRVSGLISYQRSGEPGADNAEFFVRGISTFGQGASPLILLDGFEISANELSRVQPDDIASFSVMKDATATSLYGARGANGVILITTKEGKEGKAQISFRHETSFSRPTQIPQVVGGVEYMELYNQAQFNDDPLLPKFYNVQRIENTKNGLNPYAFPDVNWYDELFKSQTVNSRYNINVTGGGKVATYYLAGSYTSDNGLLRVDKKNNFNSNIQINNYNLRSNLNIKLSPKTTVGLKISSDFNRSNTPTSSGTAIYNSVMAINPVEFPKYYAADPANEFTTHILFGNSSTATSENLFTNPYAESVKGFKDYFSATVLSQLSIKSEITKNLTFSGNFSIQSFGEFSSSRSYDPFYYRYKDYDQITDTYTLEQINDDGSAALSNPSVSRNSNSRNYFEARLLYNKTFDEKHAVSGLLVGRAEEKMNQSAGSGIYATLPSRNNGISGRLTYGYDSRYLIEANFGYNGSEKFSEKERYGFFPAIGFGYLMSNEEYWKGLEDVVNTMKLKFTYGLVGNDAITSAGNRFFFLSQISNSGNGYTWGSNYQTSYSGYTVERYANNLITWEVAEKFNLGVEMKILNAINLNVDFFKENRSDVYLTRDFIPNSVGLSAAIYGNVGEATSQGIDGSLDFNHSFTPDLWLSGRSTFTFAKSKIIEDEKQYLYDYQDRKGASIKQAWGLVAERLFVDQAEIENSPVQEFGPYQAGDIKYKDINGDGLINSNDAVAIGDPTSPEIIYGFGLSGGYKAFDLSFFFQGSAKSSFFIDSQKVAPFVGRRNALDIVADDYWNLNNPNPEAFWPRLSTTVVDNNTQQSTWWLRDGDFLRLKSLEVGYTIPEKILTRFHLEKFRVYASATNLLTISKFDLWDIEMGGNGLGYPVQRVFNVGLQLSL</sequence>
<dbReference type="InterPro" id="IPR008969">
    <property type="entry name" value="CarboxyPept-like_regulatory"/>
</dbReference>
<dbReference type="InterPro" id="IPR039426">
    <property type="entry name" value="TonB-dep_rcpt-like"/>
</dbReference>
<dbReference type="Proteomes" id="UP001589590">
    <property type="component" value="Unassembled WGS sequence"/>
</dbReference>
<dbReference type="SUPFAM" id="SSF56935">
    <property type="entry name" value="Porins"/>
    <property type="match status" value="1"/>
</dbReference>